<accession>A0AAV6JMR1</accession>
<comment type="caution">
    <text evidence="2">The sequence shown here is derived from an EMBL/GenBank/DDBJ whole genome shotgun (WGS) entry which is preliminary data.</text>
</comment>
<organism evidence="2 3">
    <name type="scientific">Rhododendron griersonianum</name>
    <dbReference type="NCBI Taxonomy" id="479676"/>
    <lineage>
        <taxon>Eukaryota</taxon>
        <taxon>Viridiplantae</taxon>
        <taxon>Streptophyta</taxon>
        <taxon>Embryophyta</taxon>
        <taxon>Tracheophyta</taxon>
        <taxon>Spermatophyta</taxon>
        <taxon>Magnoliopsida</taxon>
        <taxon>eudicotyledons</taxon>
        <taxon>Gunneridae</taxon>
        <taxon>Pentapetalae</taxon>
        <taxon>asterids</taxon>
        <taxon>Ericales</taxon>
        <taxon>Ericaceae</taxon>
        <taxon>Ericoideae</taxon>
        <taxon>Rhodoreae</taxon>
        <taxon>Rhododendron</taxon>
    </lineage>
</organism>
<sequence length="155" mass="16761">MSAFITYCKCREEEILVEVNLQGLLVSQHQMEISLLVLHQMDLSQAHSWFECVRGVANGGSGRGATNGGSERGVDVNGGSGRGGANGGIGRGGVLQMVEVGEVVQMVEMGGVVLQLVQVGEVVLEMVELLEMLHGRMQLWMDKQGRTRNQAFLTF</sequence>
<evidence type="ECO:0000313" key="2">
    <source>
        <dbReference type="EMBL" id="KAG5541067.1"/>
    </source>
</evidence>
<name>A0AAV6JMR1_9ERIC</name>
<gene>
    <name evidence="2" type="ORF">RHGRI_021075</name>
</gene>
<feature type="region of interest" description="Disordered" evidence="1">
    <location>
        <begin position="61"/>
        <end position="85"/>
    </location>
</feature>
<protein>
    <submittedName>
        <fullName evidence="2">Uncharacterized protein</fullName>
    </submittedName>
</protein>
<evidence type="ECO:0000256" key="1">
    <source>
        <dbReference type="SAM" id="MobiDB-lite"/>
    </source>
</evidence>
<evidence type="ECO:0000313" key="3">
    <source>
        <dbReference type="Proteomes" id="UP000823749"/>
    </source>
</evidence>
<dbReference type="AlphaFoldDB" id="A0AAV6JMR1"/>
<proteinExistence type="predicted"/>
<reference evidence="2" key="1">
    <citation type="submission" date="2020-08" db="EMBL/GenBank/DDBJ databases">
        <title>Plant Genome Project.</title>
        <authorList>
            <person name="Zhang R.-G."/>
        </authorList>
    </citation>
    <scope>NUCLEOTIDE SEQUENCE</scope>
    <source>
        <strain evidence="2">WSP0</strain>
        <tissue evidence="2">Leaf</tissue>
    </source>
</reference>
<keyword evidence="3" id="KW-1185">Reference proteome</keyword>
<dbReference type="EMBL" id="JACTNZ010000007">
    <property type="protein sequence ID" value="KAG5541067.1"/>
    <property type="molecule type" value="Genomic_DNA"/>
</dbReference>
<dbReference type="Proteomes" id="UP000823749">
    <property type="component" value="Chromosome 7"/>
</dbReference>